<dbReference type="InterPro" id="IPR003675">
    <property type="entry name" value="Rce1/LyrA-like_dom"/>
</dbReference>
<feature type="transmembrane region" description="Helical" evidence="1">
    <location>
        <begin position="287"/>
        <end position="305"/>
    </location>
</feature>
<gene>
    <name evidence="3" type="ORF">PhaeoP63_00077</name>
</gene>
<keyword evidence="1" id="KW-0472">Membrane</keyword>
<dbReference type="EMBL" id="CP010784">
    <property type="protein sequence ID" value="ATF04196.1"/>
    <property type="molecule type" value="Genomic_DNA"/>
</dbReference>
<dbReference type="GO" id="GO:0080120">
    <property type="term" value="P:CAAX-box protein maturation"/>
    <property type="evidence" value="ECO:0007669"/>
    <property type="project" value="UniProtKB-ARBA"/>
</dbReference>
<dbReference type="Pfam" id="PF02517">
    <property type="entry name" value="Rce1-like"/>
    <property type="match status" value="1"/>
</dbReference>
<keyword evidence="3" id="KW-0378">Hydrolase</keyword>
<dbReference type="GeneID" id="31844549"/>
<keyword evidence="3" id="KW-0645">Protease</keyword>
<evidence type="ECO:0000313" key="4">
    <source>
        <dbReference type="Proteomes" id="UP000217545"/>
    </source>
</evidence>
<protein>
    <submittedName>
        <fullName evidence="3">CAAX protease self-immunity</fullName>
    </submittedName>
</protein>
<dbReference type="GO" id="GO:0006508">
    <property type="term" value="P:proteolysis"/>
    <property type="evidence" value="ECO:0007669"/>
    <property type="project" value="UniProtKB-KW"/>
</dbReference>
<evidence type="ECO:0000256" key="1">
    <source>
        <dbReference type="SAM" id="Phobius"/>
    </source>
</evidence>
<organism evidence="3 4">
    <name type="scientific">Phaeobacter gallaeciensis</name>
    <dbReference type="NCBI Taxonomy" id="60890"/>
    <lineage>
        <taxon>Bacteria</taxon>
        <taxon>Pseudomonadati</taxon>
        <taxon>Pseudomonadota</taxon>
        <taxon>Alphaproteobacteria</taxon>
        <taxon>Rhodobacterales</taxon>
        <taxon>Roseobacteraceae</taxon>
        <taxon>Phaeobacter</taxon>
    </lineage>
</organism>
<keyword evidence="1" id="KW-0812">Transmembrane</keyword>
<name>A0AAC9Z4R8_9RHOB</name>
<accession>A0AAC9Z4R8</accession>
<feature type="transmembrane region" description="Helical" evidence="1">
    <location>
        <begin position="158"/>
        <end position="177"/>
    </location>
</feature>
<dbReference type="Proteomes" id="UP000217545">
    <property type="component" value="Chromosome"/>
</dbReference>
<keyword evidence="1" id="KW-1133">Transmembrane helix</keyword>
<feature type="transmembrane region" description="Helical" evidence="1">
    <location>
        <begin position="71"/>
        <end position="95"/>
    </location>
</feature>
<feature type="transmembrane region" description="Helical" evidence="1">
    <location>
        <begin position="189"/>
        <end position="209"/>
    </location>
</feature>
<feature type="transmembrane region" description="Helical" evidence="1">
    <location>
        <begin position="215"/>
        <end position="232"/>
    </location>
</feature>
<feature type="transmembrane region" description="Helical" evidence="1">
    <location>
        <begin position="253"/>
        <end position="275"/>
    </location>
</feature>
<evidence type="ECO:0000259" key="2">
    <source>
        <dbReference type="Pfam" id="PF02517"/>
    </source>
</evidence>
<sequence length="307" mass="32943">MFTKPATTAYAAHDLLVDPAARSAPQLWRLLLGLLLIGVLSYALTAVAVQTLIVAFPGAWVRDLPTGGSPVAMLVLLSSFLCVTIAVACALRLLHRRSLSSVIGPMPLALQQFGRTSLRLSVLMVVLALLWLILPIGLDGGVMSDLVPNLALHQWLRLLPLALIAIFIQISAEEILFRGYLQQTLAARGLHPLIWLFVPSAIFAVGHYAPGDAGVNAPLIALWAGGFGLLMADLTARAGTLGPAMAVHFVNNIIAILLFGSPTTLSGLALFLVPFELSDPVVLRQMLWLDFAVMGLCWLVARLAIRR</sequence>
<feature type="transmembrane region" description="Helical" evidence="1">
    <location>
        <begin position="30"/>
        <end position="59"/>
    </location>
</feature>
<evidence type="ECO:0000313" key="3">
    <source>
        <dbReference type="EMBL" id="ATF04196.1"/>
    </source>
</evidence>
<feature type="domain" description="CAAX prenyl protease 2/Lysostaphin resistance protein A-like" evidence="2">
    <location>
        <begin position="158"/>
        <end position="254"/>
    </location>
</feature>
<dbReference type="InterPro" id="IPR052710">
    <property type="entry name" value="CAAX_protease"/>
</dbReference>
<feature type="transmembrane region" description="Helical" evidence="1">
    <location>
        <begin position="116"/>
        <end position="138"/>
    </location>
</feature>
<dbReference type="AlphaFoldDB" id="A0AAC9Z4R8"/>
<dbReference type="GO" id="GO:0004175">
    <property type="term" value="F:endopeptidase activity"/>
    <property type="evidence" value="ECO:0007669"/>
    <property type="project" value="UniProtKB-ARBA"/>
</dbReference>
<proteinExistence type="predicted"/>
<dbReference type="PANTHER" id="PTHR36435">
    <property type="entry name" value="SLR1288 PROTEIN"/>
    <property type="match status" value="1"/>
</dbReference>
<dbReference type="PANTHER" id="PTHR36435:SF1">
    <property type="entry name" value="CAAX AMINO TERMINAL PROTEASE FAMILY PROTEIN"/>
    <property type="match status" value="1"/>
</dbReference>
<dbReference type="RefSeq" id="WP_024095632.1">
    <property type="nucleotide sequence ID" value="NZ_CP010588.1"/>
</dbReference>
<reference evidence="3 4" key="1">
    <citation type="journal article" date="2017" name="Front. Microbiol.">
        <title>Phaeobacter piscinae sp. nov., a species of the Roseobacter group and potential aquaculture probiont.</title>
        <authorList>
            <person name="Sonnenschein E.C."/>
            <person name="Phippen C.B.W."/>
            <person name="Nielsen K.F."/>
            <person name="Mateiu R.V."/>
            <person name="Melchiorsen J."/>
            <person name="Gram L."/>
            <person name="Overmann J."/>
            <person name="Freese H.M."/>
        </authorList>
    </citation>
    <scope>NUCLEOTIDE SEQUENCE [LARGE SCALE GENOMIC DNA]</scope>
    <source>
        <strain evidence="3 4">P63</strain>
    </source>
</reference>